<keyword evidence="3 9" id="KW-1133">Transmembrane helix</keyword>
<dbReference type="PANTHER" id="PTHR10519">
    <property type="entry name" value="GABA-B RECEPTOR"/>
    <property type="match status" value="1"/>
</dbReference>
<evidence type="ECO:0000313" key="11">
    <source>
        <dbReference type="EMBL" id="CAL1527215.1"/>
    </source>
</evidence>
<evidence type="ECO:0000256" key="3">
    <source>
        <dbReference type="ARBA" id="ARBA00022989"/>
    </source>
</evidence>
<dbReference type="InterPro" id="IPR017978">
    <property type="entry name" value="GPCR_3_C"/>
</dbReference>
<reference evidence="11 12" key="1">
    <citation type="submission" date="2024-04" db="EMBL/GenBank/DDBJ databases">
        <authorList>
            <consortium name="Genoscope - CEA"/>
            <person name="William W."/>
        </authorList>
    </citation>
    <scope>NUCLEOTIDE SEQUENCE [LARGE SCALE GENOMIC DNA]</scope>
</reference>
<dbReference type="GO" id="GO:0004965">
    <property type="term" value="F:G protein-coupled GABA receptor activity"/>
    <property type="evidence" value="ECO:0007669"/>
    <property type="project" value="InterPro"/>
</dbReference>
<gene>
    <name evidence="11" type="ORF">GSLYS_00001392001</name>
</gene>
<keyword evidence="5 9" id="KW-0472">Membrane</keyword>
<feature type="transmembrane region" description="Helical" evidence="9">
    <location>
        <begin position="39"/>
        <end position="59"/>
    </location>
</feature>
<dbReference type="PROSITE" id="PS50259">
    <property type="entry name" value="G_PROTEIN_RECEP_F3_4"/>
    <property type="match status" value="1"/>
</dbReference>
<name>A0AAV2H1F8_LYMST</name>
<proteinExistence type="predicted"/>
<dbReference type="AlphaFoldDB" id="A0AAV2H1F8"/>
<feature type="non-terminal residue" evidence="11">
    <location>
        <position position="1"/>
    </location>
</feature>
<evidence type="ECO:0000256" key="4">
    <source>
        <dbReference type="ARBA" id="ARBA00023040"/>
    </source>
</evidence>
<feature type="domain" description="G-protein coupled receptors family 3 profile" evidence="10">
    <location>
        <begin position="3"/>
        <end position="102"/>
    </location>
</feature>
<feature type="transmembrane region" description="Helical" evidence="9">
    <location>
        <begin position="71"/>
        <end position="90"/>
    </location>
</feature>
<keyword evidence="4" id="KW-0297">G-protein coupled receptor</keyword>
<dbReference type="InterPro" id="IPR002455">
    <property type="entry name" value="GPCR3_GABA-B"/>
</dbReference>
<evidence type="ECO:0000256" key="2">
    <source>
        <dbReference type="ARBA" id="ARBA00022692"/>
    </source>
</evidence>
<evidence type="ECO:0000313" key="12">
    <source>
        <dbReference type="Proteomes" id="UP001497497"/>
    </source>
</evidence>
<sequence>SHLRYIFWTLSSLGIVLSIGLLGFNIAKKSHRIIKMSSPRLNNIILVGCMVAYSTIYLLDVEGEEAQPACVIRTFTIVFSFSLSFGALFAKTWRVYEIFTAG</sequence>
<evidence type="ECO:0000259" key="10">
    <source>
        <dbReference type="PROSITE" id="PS50259"/>
    </source>
</evidence>
<dbReference type="Pfam" id="PF00003">
    <property type="entry name" value="7tm_3"/>
    <property type="match status" value="1"/>
</dbReference>
<feature type="transmembrane region" description="Helical" evidence="9">
    <location>
        <begin position="6"/>
        <end position="27"/>
    </location>
</feature>
<accession>A0AAV2H1F8</accession>
<protein>
    <recommendedName>
        <fullName evidence="10">G-protein coupled receptors family 3 profile domain-containing protein</fullName>
    </recommendedName>
</protein>
<dbReference type="GO" id="GO:0007214">
    <property type="term" value="P:gamma-aminobutyric acid signaling pathway"/>
    <property type="evidence" value="ECO:0007669"/>
    <property type="project" value="TreeGrafter"/>
</dbReference>
<keyword evidence="12" id="KW-1185">Reference proteome</keyword>
<comment type="subcellular location">
    <subcellularLocation>
        <location evidence="1">Membrane</location>
        <topology evidence="1">Multi-pass membrane protein</topology>
    </subcellularLocation>
</comment>
<keyword evidence="6" id="KW-0675">Receptor</keyword>
<evidence type="ECO:0000256" key="5">
    <source>
        <dbReference type="ARBA" id="ARBA00023136"/>
    </source>
</evidence>
<evidence type="ECO:0000256" key="6">
    <source>
        <dbReference type="ARBA" id="ARBA00023170"/>
    </source>
</evidence>
<dbReference type="PRINTS" id="PR01176">
    <property type="entry name" value="GABABRECEPTR"/>
</dbReference>
<dbReference type="PRINTS" id="PR01177">
    <property type="entry name" value="GABAB1RECPTR"/>
</dbReference>
<evidence type="ECO:0000256" key="1">
    <source>
        <dbReference type="ARBA" id="ARBA00004141"/>
    </source>
</evidence>
<evidence type="ECO:0000256" key="7">
    <source>
        <dbReference type="ARBA" id="ARBA00023180"/>
    </source>
</evidence>
<evidence type="ECO:0000256" key="9">
    <source>
        <dbReference type="SAM" id="Phobius"/>
    </source>
</evidence>
<keyword evidence="7" id="KW-0325">Glycoprotein</keyword>
<organism evidence="11 12">
    <name type="scientific">Lymnaea stagnalis</name>
    <name type="common">Great pond snail</name>
    <name type="synonym">Helix stagnalis</name>
    <dbReference type="NCBI Taxonomy" id="6523"/>
    <lineage>
        <taxon>Eukaryota</taxon>
        <taxon>Metazoa</taxon>
        <taxon>Spiralia</taxon>
        <taxon>Lophotrochozoa</taxon>
        <taxon>Mollusca</taxon>
        <taxon>Gastropoda</taxon>
        <taxon>Heterobranchia</taxon>
        <taxon>Euthyneura</taxon>
        <taxon>Panpulmonata</taxon>
        <taxon>Hygrophila</taxon>
        <taxon>Lymnaeoidea</taxon>
        <taxon>Lymnaeidae</taxon>
        <taxon>Lymnaea</taxon>
    </lineage>
</organism>
<dbReference type="Proteomes" id="UP001497497">
    <property type="component" value="Unassembled WGS sequence"/>
</dbReference>
<dbReference type="GO" id="GO:0038039">
    <property type="term" value="C:G protein-coupled receptor heterodimeric complex"/>
    <property type="evidence" value="ECO:0007669"/>
    <property type="project" value="TreeGrafter"/>
</dbReference>
<feature type="non-terminal residue" evidence="11">
    <location>
        <position position="102"/>
    </location>
</feature>
<keyword evidence="8" id="KW-0807">Transducer</keyword>
<dbReference type="PANTHER" id="PTHR10519:SF20">
    <property type="entry name" value="G-PROTEIN COUPLED RECEPTOR 156-RELATED"/>
    <property type="match status" value="1"/>
</dbReference>
<evidence type="ECO:0000256" key="8">
    <source>
        <dbReference type="ARBA" id="ARBA00023224"/>
    </source>
</evidence>
<keyword evidence="2 9" id="KW-0812">Transmembrane</keyword>
<comment type="caution">
    <text evidence="11">The sequence shown here is derived from an EMBL/GenBank/DDBJ whole genome shotgun (WGS) entry which is preliminary data.</text>
</comment>
<dbReference type="EMBL" id="CAXITT010000014">
    <property type="protein sequence ID" value="CAL1527215.1"/>
    <property type="molecule type" value="Genomic_DNA"/>
</dbReference>